<accession>A0ABQ9GY53</accession>
<evidence type="ECO:0000256" key="1">
    <source>
        <dbReference type="SAM" id="MobiDB-lite"/>
    </source>
</evidence>
<proteinExistence type="predicted"/>
<feature type="compositionally biased region" description="Basic residues" evidence="1">
    <location>
        <begin position="248"/>
        <end position="257"/>
    </location>
</feature>
<sequence length="347" mass="40541">MPQKNIPAMFSTNALLHHPSKMCAEQMPGFEGKIGENPVNFLNKFEYANLFSLTDKDKLRCISLCLKSTAYFWWGINKTATHNYDEFRNKFLLNFWNKNVQGNLRGKQSEEHFSDMNERSRHLEPPVTDKEFIAITLRPLPFKYQAHRAGRHDVCLATFREDLLAFDTIEKLQRQHNSKDGQFSSNPGRTSPTHPGNTGRNFHGQPRYDRNPVVNTFQTLPYLQDNRYQINSTQSYRGGKYFYRSSYGKRGRFNGRRKPYDDTNRNGEVNDNYTSLNQGEHEKDNTRNDCAEQTGQMPAQGMQSPRRWDMTFRRGNTTPRPPHSPRRREQGYSGETSKGYFNRQSLR</sequence>
<dbReference type="Proteomes" id="UP001159363">
    <property type="component" value="Chromosome 7"/>
</dbReference>
<feature type="compositionally biased region" description="Polar residues" evidence="1">
    <location>
        <begin position="266"/>
        <end position="278"/>
    </location>
</feature>
<feature type="compositionally biased region" description="Basic and acidic residues" evidence="1">
    <location>
        <begin position="279"/>
        <end position="290"/>
    </location>
</feature>
<name>A0ABQ9GY53_9NEOP</name>
<organism evidence="2 3">
    <name type="scientific">Dryococelus australis</name>
    <dbReference type="NCBI Taxonomy" id="614101"/>
    <lineage>
        <taxon>Eukaryota</taxon>
        <taxon>Metazoa</taxon>
        <taxon>Ecdysozoa</taxon>
        <taxon>Arthropoda</taxon>
        <taxon>Hexapoda</taxon>
        <taxon>Insecta</taxon>
        <taxon>Pterygota</taxon>
        <taxon>Neoptera</taxon>
        <taxon>Polyneoptera</taxon>
        <taxon>Phasmatodea</taxon>
        <taxon>Verophasmatodea</taxon>
        <taxon>Anareolatae</taxon>
        <taxon>Phasmatidae</taxon>
        <taxon>Eurycanthinae</taxon>
        <taxon>Dryococelus</taxon>
    </lineage>
</organism>
<reference evidence="2 3" key="1">
    <citation type="submission" date="2023-02" db="EMBL/GenBank/DDBJ databases">
        <title>LHISI_Scaffold_Assembly.</title>
        <authorList>
            <person name="Stuart O.P."/>
            <person name="Cleave R."/>
            <person name="Magrath M.J.L."/>
            <person name="Mikheyev A.S."/>
        </authorList>
    </citation>
    <scope>NUCLEOTIDE SEQUENCE [LARGE SCALE GENOMIC DNA]</scope>
    <source>
        <strain evidence="2">Daus_M_001</strain>
        <tissue evidence="2">Leg muscle</tissue>
    </source>
</reference>
<gene>
    <name evidence="2" type="ORF">PR048_021400</name>
</gene>
<evidence type="ECO:0008006" key="4">
    <source>
        <dbReference type="Google" id="ProtNLM"/>
    </source>
</evidence>
<comment type="caution">
    <text evidence="2">The sequence shown here is derived from an EMBL/GenBank/DDBJ whole genome shotgun (WGS) entry which is preliminary data.</text>
</comment>
<feature type="compositionally biased region" description="Polar residues" evidence="1">
    <location>
        <begin position="291"/>
        <end position="303"/>
    </location>
</feature>
<dbReference type="EMBL" id="JARBHB010000008">
    <property type="protein sequence ID" value="KAJ8876950.1"/>
    <property type="molecule type" value="Genomic_DNA"/>
</dbReference>
<evidence type="ECO:0000313" key="3">
    <source>
        <dbReference type="Proteomes" id="UP001159363"/>
    </source>
</evidence>
<evidence type="ECO:0000313" key="2">
    <source>
        <dbReference type="EMBL" id="KAJ8876950.1"/>
    </source>
</evidence>
<keyword evidence="3" id="KW-1185">Reference proteome</keyword>
<protein>
    <recommendedName>
        <fullName evidence="4">Retrotransposon gag domain-containing protein</fullName>
    </recommendedName>
</protein>
<feature type="compositionally biased region" description="Polar residues" evidence="1">
    <location>
        <begin position="180"/>
        <end position="200"/>
    </location>
</feature>
<feature type="region of interest" description="Disordered" evidence="1">
    <location>
        <begin position="248"/>
        <end position="347"/>
    </location>
</feature>
<feature type="region of interest" description="Disordered" evidence="1">
    <location>
        <begin position="175"/>
        <end position="212"/>
    </location>
</feature>